<sequence length="200" mass="23110">MLFVLLFYIIILTKWFIFSDAFALELEIPYRVQLSILVKVHPADGTTLLGPIEYLNKQTVHKKGVEIALKYKIVQYFGHSSAITVALIEKQEQLGLKKQKLIQNCPIEITTHKLPIFIEERGTSCKQWNLKISDTGKLEMEELKNILVTLLTRRFDLNSNIEIVHDIVSKLLKGYLSIPKISATSKRLFFMTRNIHLQSR</sequence>
<proteinExistence type="predicted"/>
<accession>A0ABD2CVS6</accession>
<reference evidence="1 2" key="1">
    <citation type="journal article" date="2024" name="Ann. Entomol. Soc. Am.">
        <title>Genomic analyses of the southern and eastern yellowjacket wasps (Hymenoptera: Vespidae) reveal evolutionary signatures of social life.</title>
        <authorList>
            <person name="Catto M.A."/>
            <person name="Caine P.B."/>
            <person name="Orr S.E."/>
            <person name="Hunt B.G."/>
            <person name="Goodisman M.A.D."/>
        </authorList>
    </citation>
    <scope>NUCLEOTIDE SEQUENCE [LARGE SCALE GENOMIC DNA]</scope>
    <source>
        <strain evidence="1">232</strain>
        <tissue evidence="1">Head and thorax</tissue>
    </source>
</reference>
<organism evidence="1 2">
    <name type="scientific">Vespula maculifrons</name>
    <name type="common">Eastern yellow jacket</name>
    <name type="synonym">Wasp</name>
    <dbReference type="NCBI Taxonomy" id="7453"/>
    <lineage>
        <taxon>Eukaryota</taxon>
        <taxon>Metazoa</taxon>
        <taxon>Ecdysozoa</taxon>
        <taxon>Arthropoda</taxon>
        <taxon>Hexapoda</taxon>
        <taxon>Insecta</taxon>
        <taxon>Pterygota</taxon>
        <taxon>Neoptera</taxon>
        <taxon>Endopterygota</taxon>
        <taxon>Hymenoptera</taxon>
        <taxon>Apocrita</taxon>
        <taxon>Aculeata</taxon>
        <taxon>Vespoidea</taxon>
        <taxon>Vespidae</taxon>
        <taxon>Vespinae</taxon>
        <taxon>Vespula</taxon>
    </lineage>
</organism>
<protein>
    <submittedName>
        <fullName evidence="1">Zinc finger BED domain-containing protein 1</fullName>
    </submittedName>
</protein>
<gene>
    <name evidence="1" type="ORF">V1477_002186</name>
</gene>
<dbReference type="AlphaFoldDB" id="A0ABD2CVS6"/>
<dbReference type="Proteomes" id="UP001607303">
    <property type="component" value="Unassembled WGS sequence"/>
</dbReference>
<name>A0ABD2CVS6_VESMC</name>
<evidence type="ECO:0000313" key="1">
    <source>
        <dbReference type="EMBL" id="KAL2749246.1"/>
    </source>
</evidence>
<evidence type="ECO:0000313" key="2">
    <source>
        <dbReference type="Proteomes" id="UP001607303"/>
    </source>
</evidence>
<dbReference type="EMBL" id="JAYRBN010000027">
    <property type="protein sequence ID" value="KAL2749246.1"/>
    <property type="molecule type" value="Genomic_DNA"/>
</dbReference>
<comment type="caution">
    <text evidence="1">The sequence shown here is derived from an EMBL/GenBank/DDBJ whole genome shotgun (WGS) entry which is preliminary data.</text>
</comment>
<keyword evidence="2" id="KW-1185">Reference proteome</keyword>